<dbReference type="RefSeq" id="WP_128693983.1">
    <property type="nucleotide sequence ID" value="NZ_LHQS01000002.1"/>
</dbReference>
<evidence type="ECO:0000313" key="1">
    <source>
        <dbReference type="EMBL" id="RXE56230.1"/>
    </source>
</evidence>
<dbReference type="Proteomes" id="UP000290932">
    <property type="component" value="Unassembled WGS sequence"/>
</dbReference>
<accession>A0A498H294</accession>
<keyword evidence="2" id="KW-1185">Reference proteome</keyword>
<protein>
    <submittedName>
        <fullName evidence="1">Uncharacterized protein</fullName>
    </submittedName>
</protein>
<dbReference type="EMBL" id="LHQS01000002">
    <property type="protein sequence ID" value="RXE56230.1"/>
    <property type="molecule type" value="Genomic_DNA"/>
</dbReference>
<name>A0A498H294_9EURY</name>
<gene>
    <name evidence="1" type="ORF">ABH15_08775</name>
</gene>
<proteinExistence type="predicted"/>
<dbReference type="AlphaFoldDB" id="A0A498H294"/>
<evidence type="ECO:0000313" key="2">
    <source>
        <dbReference type="Proteomes" id="UP000290932"/>
    </source>
</evidence>
<reference evidence="1 2" key="1">
    <citation type="journal article" date="2015" name="Int. J. Syst. Evol. Microbiol.">
        <title>Methanoculleus taiwanensis sp. nov., a methanogen isolated from deep marine sediment at the deformation front area near Taiwan.</title>
        <authorList>
            <person name="Weng C.Y."/>
            <person name="Chen S.C."/>
            <person name="Lai M.C."/>
            <person name="Wu S.Y."/>
            <person name="Lin S."/>
            <person name="Yang T.F."/>
            <person name="Chen P.C."/>
        </authorList>
    </citation>
    <scope>NUCLEOTIDE SEQUENCE [LARGE SCALE GENOMIC DNA]</scope>
    <source>
        <strain evidence="1 2">CYW4</strain>
    </source>
</reference>
<organism evidence="1 2">
    <name type="scientific">Methanoculleus taiwanensis</name>
    <dbReference type="NCBI Taxonomy" id="1550565"/>
    <lineage>
        <taxon>Archaea</taxon>
        <taxon>Methanobacteriati</taxon>
        <taxon>Methanobacteriota</taxon>
        <taxon>Stenosarchaea group</taxon>
        <taxon>Methanomicrobia</taxon>
        <taxon>Methanomicrobiales</taxon>
        <taxon>Methanomicrobiaceae</taxon>
        <taxon>Methanoculleus</taxon>
    </lineage>
</organism>
<sequence length="168" mass="18488">MIVRVVIGTLALLFLLVPASAGIPGTMNLGMQGYSSPPITDLTFNGVTTTSGPLEPGEVVRLTLALSPKYPCQNVTVRYIIPKGIDLVDGETEYFYENISGGDLQETSVVVNVTDNSHLLGLRVIVSGYVHHNSNDTTDLTEYYFFCRPPEKPWYAKVLESVFTFFFS</sequence>
<comment type="caution">
    <text evidence="1">The sequence shown here is derived from an EMBL/GenBank/DDBJ whole genome shotgun (WGS) entry which is preliminary data.</text>
</comment>